<protein>
    <submittedName>
        <fullName evidence="1">SPOR domain-containing protein</fullName>
    </submittedName>
</protein>
<evidence type="ECO:0000313" key="1">
    <source>
        <dbReference type="EMBL" id="MFB3800349.1"/>
    </source>
</evidence>
<dbReference type="EMBL" id="JBHFXX010000005">
    <property type="protein sequence ID" value="MFB3800349.1"/>
    <property type="molecule type" value="Genomic_DNA"/>
</dbReference>
<dbReference type="RefSeq" id="WP_304484138.1">
    <property type="nucleotide sequence ID" value="NZ_JAUQOQ010000006.1"/>
</dbReference>
<comment type="caution">
    <text evidence="1">The sequence shown here is derived from an EMBL/GenBank/DDBJ whole genome shotgun (WGS) entry which is preliminary data.</text>
</comment>
<dbReference type="Proteomes" id="UP001577047">
    <property type="component" value="Unassembled WGS sequence"/>
</dbReference>
<proteinExistence type="predicted"/>
<gene>
    <name evidence="1" type="ORF">ACE1YR_07825</name>
</gene>
<name>A0ABV4Z6U0_9PSED</name>
<keyword evidence="2" id="KW-1185">Reference proteome</keyword>
<accession>A0ABV4Z6U0</accession>
<sequence length="178" mass="19746">MDAMTVDELAERLLAQGCNPSLYAIGTRGPASDVFYLSQVGGRWQVCYTERGRDAEPIYVSASESEACQFFFEHVMAMRHDHCVGFFDREDEAVALRRELGELGVQSWIDTIPYGGERDLRYRVFVVGKGIHVAAAVLGAVPWQVIGKLGHHHVGQRACCRDTVGISTPVITGNLRNY</sequence>
<evidence type="ECO:0000313" key="2">
    <source>
        <dbReference type="Proteomes" id="UP001577047"/>
    </source>
</evidence>
<organism evidence="1 2">
    <name type="scientific">Pseudomonas boreofloridensis</name>
    <dbReference type="NCBI Taxonomy" id="3064348"/>
    <lineage>
        <taxon>Bacteria</taxon>
        <taxon>Pseudomonadati</taxon>
        <taxon>Pseudomonadota</taxon>
        <taxon>Gammaproteobacteria</taxon>
        <taxon>Pseudomonadales</taxon>
        <taxon>Pseudomonadaceae</taxon>
        <taxon>Pseudomonas</taxon>
    </lineage>
</organism>
<reference evidence="1 2" key="1">
    <citation type="submission" date="2024-09" db="EMBL/GenBank/DDBJ databases">
        <authorList>
            <person name="Fullem K."/>
        </authorList>
    </citation>
    <scope>NUCLEOTIDE SEQUENCE [LARGE SCALE GENOMIC DNA]</scope>
    <source>
        <strain evidence="2">K1(2024)</strain>
    </source>
</reference>